<comment type="caution">
    <text evidence="2">The sequence shown here is derived from an EMBL/GenBank/DDBJ whole genome shotgun (WGS) entry which is preliminary data.</text>
</comment>
<name>N8ZQ77_9GAMM</name>
<reference evidence="2 3" key="1">
    <citation type="submission" date="2013-02" db="EMBL/GenBank/DDBJ databases">
        <title>The Genome Sequence of Acinetobacter gerneri CIP 107464.</title>
        <authorList>
            <consortium name="The Broad Institute Genome Sequencing Platform"/>
            <consortium name="The Broad Institute Genome Sequencing Center for Infectious Disease"/>
            <person name="Cerqueira G."/>
            <person name="Feldgarden M."/>
            <person name="Courvalin P."/>
            <person name="Perichon B."/>
            <person name="Grillot-Courvalin C."/>
            <person name="Clermont D."/>
            <person name="Rocha E."/>
            <person name="Yoon E.-J."/>
            <person name="Nemec A."/>
            <person name="Walker B."/>
            <person name="Young S.K."/>
            <person name="Zeng Q."/>
            <person name="Gargeya S."/>
            <person name="Fitzgerald M."/>
            <person name="Haas B."/>
            <person name="Abouelleil A."/>
            <person name="Alvarado L."/>
            <person name="Arachchi H.M."/>
            <person name="Berlin A.M."/>
            <person name="Chapman S.B."/>
            <person name="Dewar J."/>
            <person name="Goldberg J."/>
            <person name="Griggs A."/>
            <person name="Gujja S."/>
            <person name="Hansen M."/>
            <person name="Howarth C."/>
            <person name="Imamovic A."/>
            <person name="Larimer J."/>
            <person name="McCowan C."/>
            <person name="Murphy C."/>
            <person name="Neiman D."/>
            <person name="Pearson M."/>
            <person name="Priest M."/>
            <person name="Roberts A."/>
            <person name="Saif S."/>
            <person name="Shea T."/>
            <person name="Sisk P."/>
            <person name="Sykes S."/>
            <person name="Wortman J."/>
            <person name="Nusbaum C."/>
            <person name="Birren B."/>
        </authorList>
    </citation>
    <scope>NUCLEOTIDE SEQUENCE [LARGE SCALE GENOMIC DNA]</scope>
    <source>
        <strain evidence="2 3">CIP 107464</strain>
    </source>
</reference>
<keyword evidence="3" id="KW-1185">Reference proteome</keyword>
<dbReference type="HOGENOM" id="CLU_668393_0_0_6"/>
<dbReference type="RefSeq" id="WP_004861947.1">
    <property type="nucleotide sequence ID" value="NZ_ASYY01000058.1"/>
</dbReference>
<dbReference type="GeneID" id="84209271"/>
<dbReference type="Proteomes" id="UP000013117">
    <property type="component" value="Unassembled WGS sequence"/>
</dbReference>
<dbReference type="AlphaFoldDB" id="N8ZQ77"/>
<dbReference type="EMBL" id="APPN01000063">
    <property type="protein sequence ID" value="ENV33908.1"/>
    <property type="molecule type" value="Genomic_DNA"/>
</dbReference>
<dbReference type="STRING" id="202952.GCA_000747725_01951"/>
<dbReference type="eggNOG" id="COG5301">
    <property type="taxonomic scope" value="Bacteria"/>
</dbReference>
<gene>
    <name evidence="2" type="ORF">F960_01914</name>
</gene>
<organism evidence="2 3">
    <name type="scientific">Acinetobacter gerneri DSM 14967 = CIP 107464 = MTCC 9824</name>
    <dbReference type="NCBI Taxonomy" id="1120926"/>
    <lineage>
        <taxon>Bacteria</taxon>
        <taxon>Pseudomonadati</taxon>
        <taxon>Pseudomonadota</taxon>
        <taxon>Gammaproteobacteria</taxon>
        <taxon>Moraxellales</taxon>
        <taxon>Moraxellaceae</taxon>
        <taxon>Acinetobacter</taxon>
    </lineage>
</organism>
<evidence type="ECO:0000313" key="2">
    <source>
        <dbReference type="EMBL" id="ENV33908.1"/>
    </source>
</evidence>
<accession>N8ZQ77</accession>
<evidence type="ECO:0000256" key="1">
    <source>
        <dbReference type="SAM" id="MobiDB-lite"/>
    </source>
</evidence>
<proteinExistence type="predicted"/>
<dbReference type="PATRIC" id="fig|1120926.3.peg.1843"/>
<sequence>MKRIDSINARPNMFGTGKSGFHDNADLAGQDATYLTPDWLNMIQEEICNLIEKNNIKIDPTKKDQLYELLATYSYVQALEIAIEERFIAEATLSKKARDELQAQITALLNYVTYPRIIASGVFLYSGGENGGNVTMLSSSDGWASGGKNIIAPSIYNLTDRNIGIYMTPEGANEACYFNRTETTITPFVFNRSGQNRIGYEGQVSFQVVQHKNPNSVSSDGDYAVGSYTFILQPNESKIFTLMAAGGGGGASCKDDGSTYALSSGQNGTDIQLKVNGDAIAIIHGGTGGKQGIWKDDGTFTDGEAGAGGTVEIIGVFQSKTITEGNVGGATIDNVSGGASVSSIGSFGAGGKGNKGVYTDNGDGLGAGGGSGAVLVAEYKNRSTSNQTITLVVGKGGAGGKKGGFDSDVEGTKGSDGFARVASA</sequence>
<dbReference type="OrthoDB" id="6713574at2"/>
<evidence type="ECO:0000313" key="3">
    <source>
        <dbReference type="Proteomes" id="UP000013117"/>
    </source>
</evidence>
<feature type="region of interest" description="Disordered" evidence="1">
    <location>
        <begin position="397"/>
        <end position="424"/>
    </location>
</feature>
<protein>
    <submittedName>
        <fullName evidence="2">Uncharacterized protein</fullName>
    </submittedName>
</protein>